<dbReference type="EMBL" id="CH981779">
    <property type="protein sequence ID" value="EDX15398.1"/>
    <property type="molecule type" value="Genomic_DNA"/>
</dbReference>
<name>B4NS20_DROSI</name>
<dbReference type="HOGENOM" id="CLU_1898437_0_0_1"/>
<accession>B4NS20</accession>
<organism evidence="1 2">
    <name type="scientific">Drosophila simulans</name>
    <name type="common">Fruit fly</name>
    <dbReference type="NCBI Taxonomy" id="7240"/>
    <lineage>
        <taxon>Eukaryota</taxon>
        <taxon>Metazoa</taxon>
        <taxon>Ecdysozoa</taxon>
        <taxon>Arthropoda</taxon>
        <taxon>Hexapoda</taxon>
        <taxon>Insecta</taxon>
        <taxon>Pterygota</taxon>
        <taxon>Neoptera</taxon>
        <taxon>Endopterygota</taxon>
        <taxon>Diptera</taxon>
        <taxon>Brachycera</taxon>
        <taxon>Muscomorpha</taxon>
        <taxon>Ephydroidea</taxon>
        <taxon>Drosophilidae</taxon>
        <taxon>Drosophila</taxon>
        <taxon>Sophophora</taxon>
    </lineage>
</organism>
<dbReference type="AlphaFoldDB" id="B4NS20"/>
<keyword evidence="2" id="KW-1185">Reference proteome</keyword>
<proteinExistence type="predicted"/>
<gene>
    <name evidence="1" type="primary">Dsim\GD15323</name>
    <name evidence="1" type="ORF">Dsim_GD15323</name>
</gene>
<evidence type="ECO:0000313" key="2">
    <source>
        <dbReference type="Proteomes" id="UP000000304"/>
    </source>
</evidence>
<protein>
    <submittedName>
        <fullName evidence="1">GD15323</fullName>
    </submittedName>
</protein>
<dbReference type="PhylomeDB" id="B4NS20"/>
<evidence type="ECO:0000313" key="1">
    <source>
        <dbReference type="EMBL" id="EDX15398.1"/>
    </source>
</evidence>
<dbReference type="STRING" id="7240.B4NS20"/>
<sequence length="134" mass="14212">MELSNHRRGVPSSGLPQEGPTALAAAASLASALTSPSGWGAAFATDSDQPNCPGVYVRPGITRGGAMEEALILSHDSVDVGPVGPWRIFMALRFDLLTECSWAQLFDDSTVQFFGMLNLPGLLTLLPEHFLAEV</sequence>
<reference evidence="1 2" key="1">
    <citation type="journal article" date="2007" name="Nature">
        <title>Evolution of genes and genomes on the Drosophila phylogeny.</title>
        <authorList>
            <consortium name="Drosophila 12 Genomes Consortium"/>
            <person name="Clark A.G."/>
            <person name="Eisen M.B."/>
            <person name="Smith D.R."/>
            <person name="Bergman C.M."/>
            <person name="Oliver B."/>
            <person name="Markow T.A."/>
            <person name="Kaufman T.C."/>
            <person name="Kellis M."/>
            <person name="Gelbart W."/>
            <person name="Iyer V.N."/>
            <person name="Pollard D.A."/>
            <person name="Sackton T.B."/>
            <person name="Larracuente A.M."/>
            <person name="Singh N.D."/>
            <person name="Abad J.P."/>
            <person name="Abt D.N."/>
            <person name="Adryan B."/>
            <person name="Aguade M."/>
            <person name="Akashi H."/>
            <person name="Anderson W.W."/>
            <person name="Aquadro C.F."/>
            <person name="Ardell D.H."/>
            <person name="Arguello R."/>
            <person name="Artieri C.G."/>
            <person name="Barbash D.A."/>
            <person name="Barker D."/>
            <person name="Barsanti P."/>
            <person name="Batterham P."/>
            <person name="Batzoglou S."/>
            <person name="Begun D."/>
            <person name="Bhutkar A."/>
            <person name="Blanco E."/>
            <person name="Bosak S.A."/>
            <person name="Bradley R.K."/>
            <person name="Brand A.D."/>
            <person name="Brent M.R."/>
            <person name="Brooks A.N."/>
            <person name="Brown R.H."/>
            <person name="Butlin R.K."/>
            <person name="Caggese C."/>
            <person name="Calvi B.R."/>
            <person name="Bernardo de Carvalho A."/>
            <person name="Caspi A."/>
            <person name="Castrezana S."/>
            <person name="Celniker S.E."/>
            <person name="Chang J.L."/>
            <person name="Chapple C."/>
            <person name="Chatterji S."/>
            <person name="Chinwalla A."/>
            <person name="Civetta A."/>
            <person name="Clifton S.W."/>
            <person name="Comeron J.M."/>
            <person name="Costello J.C."/>
            <person name="Coyne J.A."/>
            <person name="Daub J."/>
            <person name="David R.G."/>
            <person name="Delcher A.L."/>
            <person name="Delehaunty K."/>
            <person name="Do C.B."/>
            <person name="Ebling H."/>
            <person name="Edwards K."/>
            <person name="Eickbush T."/>
            <person name="Evans J.D."/>
            <person name="Filipski A."/>
            <person name="Findeiss S."/>
            <person name="Freyhult E."/>
            <person name="Fulton L."/>
            <person name="Fulton R."/>
            <person name="Garcia A.C."/>
            <person name="Gardiner A."/>
            <person name="Garfield D.A."/>
            <person name="Garvin B.E."/>
            <person name="Gibson G."/>
            <person name="Gilbert D."/>
            <person name="Gnerre S."/>
            <person name="Godfrey J."/>
            <person name="Good R."/>
            <person name="Gotea V."/>
            <person name="Gravely B."/>
            <person name="Greenberg A.J."/>
            <person name="Griffiths-Jones S."/>
            <person name="Gross S."/>
            <person name="Guigo R."/>
            <person name="Gustafson E.A."/>
            <person name="Haerty W."/>
            <person name="Hahn M.W."/>
            <person name="Halligan D.L."/>
            <person name="Halpern A.L."/>
            <person name="Halter G.M."/>
            <person name="Han M.V."/>
            <person name="Heger A."/>
            <person name="Hillier L."/>
            <person name="Hinrichs A.S."/>
            <person name="Holmes I."/>
            <person name="Hoskins R.A."/>
            <person name="Hubisz M.J."/>
            <person name="Hultmark D."/>
            <person name="Huntley M.A."/>
            <person name="Jaffe D.B."/>
            <person name="Jagadeeshan S."/>
            <person name="Jeck W.R."/>
            <person name="Johnson J."/>
            <person name="Jones C.D."/>
            <person name="Jordan W.C."/>
            <person name="Karpen G.H."/>
            <person name="Kataoka E."/>
            <person name="Keightley P.D."/>
            <person name="Kheradpour P."/>
            <person name="Kirkness E.F."/>
            <person name="Koerich L.B."/>
            <person name="Kristiansen K."/>
            <person name="Kudrna D."/>
            <person name="Kulathinal R.J."/>
            <person name="Kumar S."/>
            <person name="Kwok R."/>
            <person name="Lander E."/>
            <person name="Langley C.H."/>
            <person name="Lapoint R."/>
            <person name="Lazzaro B.P."/>
            <person name="Lee S.J."/>
            <person name="Levesque L."/>
            <person name="Li R."/>
            <person name="Lin C.F."/>
            <person name="Lin M.F."/>
            <person name="Lindblad-Toh K."/>
            <person name="Llopart A."/>
            <person name="Long M."/>
            <person name="Low L."/>
            <person name="Lozovsky E."/>
            <person name="Lu J."/>
            <person name="Luo M."/>
            <person name="Machado C.A."/>
            <person name="Makalowski W."/>
            <person name="Marzo M."/>
            <person name="Matsuda M."/>
            <person name="Matzkin L."/>
            <person name="McAllister B."/>
            <person name="McBride C.S."/>
            <person name="McKernan B."/>
            <person name="McKernan K."/>
            <person name="Mendez-Lago M."/>
            <person name="Minx P."/>
            <person name="Mollenhauer M.U."/>
            <person name="Montooth K."/>
            <person name="Mount S.M."/>
            <person name="Mu X."/>
            <person name="Myers E."/>
            <person name="Negre B."/>
            <person name="Newfeld S."/>
            <person name="Nielsen R."/>
            <person name="Noor M.A."/>
            <person name="O'Grady P."/>
            <person name="Pachter L."/>
            <person name="Papaceit M."/>
            <person name="Parisi M.J."/>
            <person name="Parisi M."/>
            <person name="Parts L."/>
            <person name="Pedersen J.S."/>
            <person name="Pesole G."/>
            <person name="Phillippy A.M."/>
            <person name="Ponting C.P."/>
            <person name="Pop M."/>
            <person name="Porcelli D."/>
            <person name="Powell J.R."/>
            <person name="Prohaska S."/>
            <person name="Pruitt K."/>
            <person name="Puig M."/>
            <person name="Quesneville H."/>
            <person name="Ram K.R."/>
            <person name="Rand D."/>
            <person name="Rasmussen M.D."/>
            <person name="Reed L.K."/>
            <person name="Reenan R."/>
            <person name="Reily A."/>
            <person name="Remington K.A."/>
            <person name="Rieger T.T."/>
            <person name="Ritchie M.G."/>
            <person name="Robin C."/>
            <person name="Rogers Y.H."/>
            <person name="Rohde C."/>
            <person name="Rozas J."/>
            <person name="Rubenfield M.J."/>
            <person name="Ruiz A."/>
            <person name="Russo S."/>
            <person name="Salzberg S.L."/>
            <person name="Sanchez-Gracia A."/>
            <person name="Saranga D.J."/>
            <person name="Sato H."/>
            <person name="Schaeffer S.W."/>
            <person name="Schatz M.C."/>
            <person name="Schlenke T."/>
            <person name="Schwartz R."/>
            <person name="Segarra C."/>
            <person name="Singh R.S."/>
            <person name="Sirot L."/>
            <person name="Sirota M."/>
            <person name="Sisneros N.B."/>
            <person name="Smith C.D."/>
            <person name="Smith T.F."/>
            <person name="Spieth J."/>
            <person name="Stage D.E."/>
            <person name="Stark A."/>
            <person name="Stephan W."/>
            <person name="Strausberg R.L."/>
            <person name="Strempel S."/>
            <person name="Sturgill D."/>
            <person name="Sutton G."/>
            <person name="Sutton G.G."/>
            <person name="Tao W."/>
            <person name="Teichmann S."/>
            <person name="Tobari Y.N."/>
            <person name="Tomimura Y."/>
            <person name="Tsolas J.M."/>
            <person name="Valente V.L."/>
            <person name="Venter E."/>
            <person name="Venter J.C."/>
            <person name="Vicario S."/>
            <person name="Vieira F.G."/>
            <person name="Vilella A.J."/>
            <person name="Villasante A."/>
            <person name="Walenz B."/>
            <person name="Wang J."/>
            <person name="Wasserman M."/>
            <person name="Watts T."/>
            <person name="Wilson D."/>
            <person name="Wilson R.K."/>
            <person name="Wing R.A."/>
            <person name="Wolfner M.F."/>
            <person name="Wong A."/>
            <person name="Wong G.K."/>
            <person name="Wu C.I."/>
            <person name="Wu G."/>
            <person name="Yamamoto D."/>
            <person name="Yang H.P."/>
            <person name="Yang S.P."/>
            <person name="Yorke J.A."/>
            <person name="Yoshida K."/>
            <person name="Zdobnov E."/>
            <person name="Zhang P."/>
            <person name="Zhang Y."/>
            <person name="Zimin A.V."/>
            <person name="Baldwin J."/>
            <person name="Abdouelleil A."/>
            <person name="Abdulkadir J."/>
            <person name="Abebe A."/>
            <person name="Abera B."/>
            <person name="Abreu J."/>
            <person name="Acer S.C."/>
            <person name="Aftuck L."/>
            <person name="Alexander A."/>
            <person name="An P."/>
            <person name="Anderson E."/>
            <person name="Anderson S."/>
            <person name="Arachi H."/>
            <person name="Azer M."/>
            <person name="Bachantsang P."/>
            <person name="Barry A."/>
            <person name="Bayul T."/>
            <person name="Berlin A."/>
            <person name="Bessette D."/>
            <person name="Bloom T."/>
            <person name="Blye J."/>
            <person name="Boguslavskiy L."/>
            <person name="Bonnet C."/>
            <person name="Boukhgalter B."/>
            <person name="Bourzgui I."/>
            <person name="Brown A."/>
            <person name="Cahill P."/>
            <person name="Channer S."/>
            <person name="Cheshatsang Y."/>
            <person name="Chuda L."/>
            <person name="Citroen M."/>
            <person name="Collymore A."/>
            <person name="Cooke P."/>
            <person name="Costello M."/>
            <person name="D'Aco K."/>
            <person name="Daza R."/>
            <person name="De Haan G."/>
            <person name="DeGray S."/>
            <person name="DeMaso C."/>
            <person name="Dhargay N."/>
            <person name="Dooley K."/>
            <person name="Dooley E."/>
            <person name="Doricent M."/>
            <person name="Dorje P."/>
            <person name="Dorjee K."/>
            <person name="Dupes A."/>
            <person name="Elong R."/>
            <person name="Falk J."/>
            <person name="Farina A."/>
            <person name="Faro S."/>
            <person name="Ferguson D."/>
            <person name="Fisher S."/>
            <person name="Foley C.D."/>
            <person name="Franke A."/>
            <person name="Friedrich D."/>
            <person name="Gadbois L."/>
            <person name="Gearin G."/>
            <person name="Gearin C.R."/>
            <person name="Giannoukos G."/>
            <person name="Goode T."/>
            <person name="Graham J."/>
            <person name="Grandbois E."/>
            <person name="Grewal S."/>
            <person name="Gyaltsen K."/>
            <person name="Hafez N."/>
            <person name="Hagos B."/>
            <person name="Hall J."/>
            <person name="Henson C."/>
            <person name="Hollinger A."/>
            <person name="Honan T."/>
            <person name="Huard M.D."/>
            <person name="Hughes L."/>
            <person name="Hurhula B."/>
            <person name="Husby M.E."/>
            <person name="Kamat A."/>
            <person name="Kanga B."/>
            <person name="Kashin S."/>
            <person name="Khazanovich D."/>
            <person name="Kisner P."/>
            <person name="Lance K."/>
            <person name="Lara M."/>
            <person name="Lee W."/>
            <person name="Lennon N."/>
            <person name="Letendre F."/>
            <person name="LeVine R."/>
            <person name="Lipovsky A."/>
            <person name="Liu X."/>
            <person name="Liu J."/>
            <person name="Liu S."/>
            <person name="Lokyitsang T."/>
            <person name="Lokyitsang Y."/>
            <person name="Lubonja R."/>
            <person name="Lui A."/>
            <person name="MacDonald P."/>
            <person name="Magnisalis V."/>
            <person name="Maru K."/>
            <person name="Matthews C."/>
            <person name="McCusker W."/>
            <person name="McDonough S."/>
            <person name="Mehta T."/>
            <person name="Meldrim J."/>
            <person name="Meneus L."/>
            <person name="Mihai O."/>
            <person name="Mihalev A."/>
            <person name="Mihova T."/>
            <person name="Mittelman R."/>
            <person name="Mlenga V."/>
            <person name="Montmayeur A."/>
            <person name="Mulrain L."/>
            <person name="Navidi A."/>
            <person name="Naylor J."/>
            <person name="Negash T."/>
            <person name="Nguyen T."/>
            <person name="Nguyen N."/>
            <person name="Nicol R."/>
            <person name="Norbu C."/>
            <person name="Norbu N."/>
            <person name="Novod N."/>
            <person name="O'Neill B."/>
            <person name="Osman S."/>
            <person name="Markiewicz E."/>
            <person name="Oyono O.L."/>
            <person name="Patti C."/>
            <person name="Phunkhang P."/>
            <person name="Pierre F."/>
            <person name="Priest M."/>
            <person name="Raghuraman S."/>
            <person name="Rege F."/>
            <person name="Reyes R."/>
            <person name="Rise C."/>
            <person name="Rogov P."/>
            <person name="Ross K."/>
            <person name="Ryan E."/>
            <person name="Settipalli S."/>
            <person name="Shea T."/>
            <person name="Sherpa N."/>
            <person name="Shi L."/>
            <person name="Shih D."/>
            <person name="Sparrow T."/>
            <person name="Spaulding J."/>
            <person name="Stalker J."/>
            <person name="Stange-Thomann N."/>
            <person name="Stavropoulos S."/>
            <person name="Stone C."/>
            <person name="Strader C."/>
            <person name="Tesfaye S."/>
            <person name="Thomson T."/>
            <person name="Thoulutsang Y."/>
            <person name="Thoulutsang D."/>
            <person name="Topham K."/>
            <person name="Topping I."/>
            <person name="Tsamla T."/>
            <person name="Vassiliev H."/>
            <person name="Vo A."/>
            <person name="Wangchuk T."/>
            <person name="Wangdi T."/>
            <person name="Weiand M."/>
            <person name="Wilkinson J."/>
            <person name="Wilson A."/>
            <person name="Yadav S."/>
            <person name="Young G."/>
            <person name="Yu Q."/>
            <person name="Zembek L."/>
            <person name="Zhong D."/>
            <person name="Zimmer A."/>
            <person name="Zwirko Z."/>
            <person name="Jaffe D.B."/>
            <person name="Alvarez P."/>
            <person name="Brockman W."/>
            <person name="Butler J."/>
            <person name="Chin C."/>
            <person name="Gnerre S."/>
            <person name="Grabherr M."/>
            <person name="Kleber M."/>
            <person name="Mauceli E."/>
            <person name="MacCallum I."/>
        </authorList>
    </citation>
    <scope>NUCLEOTIDE SEQUENCE [LARGE SCALE GENOMIC DNA]</scope>
    <source>
        <strain evidence="2">white501</strain>
    </source>
</reference>
<dbReference type="Proteomes" id="UP000000304">
    <property type="component" value="Unassembled WGS sequence"/>
</dbReference>